<dbReference type="Pfam" id="PF11356">
    <property type="entry name" value="T2SSC"/>
    <property type="match status" value="1"/>
</dbReference>
<feature type="transmembrane region" description="Helical" evidence="10">
    <location>
        <begin position="12"/>
        <end position="36"/>
    </location>
</feature>
<dbReference type="GO" id="GO:0005886">
    <property type="term" value="C:plasma membrane"/>
    <property type="evidence" value="ECO:0007669"/>
    <property type="project" value="UniProtKB-SubCell"/>
</dbReference>
<feature type="region of interest" description="Disordered" evidence="9">
    <location>
        <begin position="217"/>
        <end position="254"/>
    </location>
</feature>
<accession>A0A7W8HKN0</accession>
<organism evidence="12 13">
    <name type="scientific">Quisquiliibacterium transsilvanicum</name>
    <dbReference type="NCBI Taxonomy" id="1549638"/>
    <lineage>
        <taxon>Bacteria</taxon>
        <taxon>Pseudomonadati</taxon>
        <taxon>Pseudomonadota</taxon>
        <taxon>Betaproteobacteria</taxon>
        <taxon>Burkholderiales</taxon>
        <taxon>Burkholderiaceae</taxon>
        <taxon>Quisquiliibacterium</taxon>
    </lineage>
</organism>
<dbReference type="GO" id="GO:0015031">
    <property type="term" value="P:protein transport"/>
    <property type="evidence" value="ECO:0007669"/>
    <property type="project" value="UniProtKB-KW"/>
</dbReference>
<dbReference type="InterPro" id="IPR024961">
    <property type="entry name" value="T2SS_GspC_N"/>
</dbReference>
<evidence type="ECO:0000256" key="5">
    <source>
        <dbReference type="ARBA" id="ARBA00022692"/>
    </source>
</evidence>
<evidence type="ECO:0000256" key="8">
    <source>
        <dbReference type="ARBA" id="ARBA00023136"/>
    </source>
</evidence>
<gene>
    <name evidence="12" type="ORF">HNQ70_003858</name>
</gene>
<evidence type="ECO:0000256" key="9">
    <source>
        <dbReference type="SAM" id="MobiDB-lite"/>
    </source>
</evidence>
<evidence type="ECO:0000256" key="7">
    <source>
        <dbReference type="ARBA" id="ARBA00022989"/>
    </source>
</evidence>
<evidence type="ECO:0000313" key="12">
    <source>
        <dbReference type="EMBL" id="MBB5273826.1"/>
    </source>
</evidence>
<evidence type="ECO:0000256" key="6">
    <source>
        <dbReference type="ARBA" id="ARBA00022927"/>
    </source>
</evidence>
<name>A0A7W8HKN0_9BURK</name>
<feature type="compositionally biased region" description="Low complexity" evidence="9">
    <location>
        <begin position="222"/>
        <end position="233"/>
    </location>
</feature>
<comment type="caution">
    <text evidence="12">The sequence shown here is derived from an EMBL/GenBank/DDBJ whole genome shotgun (WGS) entry which is preliminary data.</text>
</comment>
<keyword evidence="7 10" id="KW-1133">Transmembrane helix</keyword>
<keyword evidence="2" id="KW-0813">Transport</keyword>
<dbReference type="AlphaFoldDB" id="A0A7W8HKN0"/>
<evidence type="ECO:0000256" key="1">
    <source>
        <dbReference type="ARBA" id="ARBA00004533"/>
    </source>
</evidence>
<dbReference type="EMBL" id="JACHGB010000009">
    <property type="protein sequence ID" value="MBB5273826.1"/>
    <property type="molecule type" value="Genomic_DNA"/>
</dbReference>
<evidence type="ECO:0000256" key="10">
    <source>
        <dbReference type="SAM" id="Phobius"/>
    </source>
</evidence>
<keyword evidence="4" id="KW-0997">Cell inner membrane</keyword>
<dbReference type="RefSeq" id="WP_183970691.1">
    <property type="nucleotide sequence ID" value="NZ_BAABEW010000005.1"/>
</dbReference>
<feature type="region of interest" description="Disordered" evidence="9">
    <location>
        <begin position="155"/>
        <end position="204"/>
    </location>
</feature>
<protein>
    <recommendedName>
        <fullName evidence="11">Type II secretion system protein GspC N-terminal domain-containing protein</fullName>
    </recommendedName>
</protein>
<evidence type="ECO:0000256" key="4">
    <source>
        <dbReference type="ARBA" id="ARBA00022519"/>
    </source>
</evidence>
<dbReference type="Proteomes" id="UP000532440">
    <property type="component" value="Unassembled WGS sequence"/>
</dbReference>
<feature type="domain" description="Type II secretion system protein GspC N-terminal" evidence="11">
    <location>
        <begin position="21"/>
        <end position="141"/>
    </location>
</feature>
<proteinExistence type="predicted"/>
<keyword evidence="13" id="KW-1185">Reference proteome</keyword>
<evidence type="ECO:0000256" key="3">
    <source>
        <dbReference type="ARBA" id="ARBA00022475"/>
    </source>
</evidence>
<keyword evidence="5 10" id="KW-0812">Transmembrane</keyword>
<reference evidence="12 13" key="1">
    <citation type="submission" date="2020-08" db="EMBL/GenBank/DDBJ databases">
        <title>Genomic Encyclopedia of Type Strains, Phase IV (KMG-IV): sequencing the most valuable type-strain genomes for metagenomic binning, comparative biology and taxonomic classification.</title>
        <authorList>
            <person name="Goeker M."/>
        </authorList>
    </citation>
    <scope>NUCLEOTIDE SEQUENCE [LARGE SCALE GENOMIC DNA]</scope>
    <source>
        <strain evidence="12 13">DSM 29781</strain>
    </source>
</reference>
<evidence type="ECO:0000313" key="13">
    <source>
        <dbReference type="Proteomes" id="UP000532440"/>
    </source>
</evidence>
<evidence type="ECO:0000259" key="11">
    <source>
        <dbReference type="Pfam" id="PF11356"/>
    </source>
</evidence>
<evidence type="ECO:0000256" key="2">
    <source>
        <dbReference type="ARBA" id="ARBA00022448"/>
    </source>
</evidence>
<keyword evidence="6" id="KW-0653">Protein transport</keyword>
<keyword evidence="3" id="KW-1003">Cell membrane</keyword>
<keyword evidence="8 10" id="KW-0472">Membrane</keyword>
<sequence length="254" mass="24755">MRTRPFPPLSSLGWPAWLGTLAGVAVLCAIAAWWMLQLLAPAAPIAPAASAGGVQALPELRLAAHLFGTAAGPQGAVAAAPSNISVLGVLSAESRGSAILSVDGQPPRAFAVGEAVTPTQTLLAVNGHTVLIGENGRQVELAAPERSSLSLLSNGPARPGGLHPGFTPPSGSAPRIARPLGASGGGSVPAITAPRPGYTPPARPGAIPGIVPVIPPAQGFDAPAASAPEAAASVPGTPQGIALPGIPGAGGADR</sequence>
<comment type="subcellular location">
    <subcellularLocation>
        <location evidence="1">Cell inner membrane</location>
    </subcellularLocation>
</comment>